<evidence type="ECO:0000256" key="1">
    <source>
        <dbReference type="SAM" id="MobiDB-lite"/>
    </source>
</evidence>
<feature type="compositionally biased region" description="Basic and acidic residues" evidence="1">
    <location>
        <begin position="1"/>
        <end position="12"/>
    </location>
</feature>
<keyword evidence="2" id="KW-1133">Transmembrane helix</keyword>
<feature type="transmembrane region" description="Helical" evidence="2">
    <location>
        <begin position="45"/>
        <end position="68"/>
    </location>
</feature>
<keyword evidence="2" id="KW-0472">Membrane</keyword>
<evidence type="ECO:0000256" key="2">
    <source>
        <dbReference type="SAM" id="Phobius"/>
    </source>
</evidence>
<sequence length="114" mass="12015">MAARDWMRRRTDGSAASISSNQRRQSEDDDDSLTRRGSSTRIMDGGLTLCLLLLCPSATGCAACAWVPEAARPLLLGGGGTWVVATSSYRDLGEDGGRDLEVDTACCNSDGDGN</sequence>
<keyword evidence="2" id="KW-0812">Transmembrane</keyword>
<feature type="region of interest" description="Disordered" evidence="1">
    <location>
        <begin position="1"/>
        <end position="38"/>
    </location>
</feature>
<accession>A0A484MQN8</accession>
<proteinExistence type="predicted"/>
<reference evidence="3 4" key="1">
    <citation type="submission" date="2018-04" db="EMBL/GenBank/DDBJ databases">
        <authorList>
            <person name="Vogel A."/>
        </authorList>
    </citation>
    <scope>NUCLEOTIDE SEQUENCE [LARGE SCALE GENOMIC DNA]</scope>
</reference>
<protein>
    <submittedName>
        <fullName evidence="3">Uncharacterized protein</fullName>
    </submittedName>
</protein>
<evidence type="ECO:0000313" key="3">
    <source>
        <dbReference type="EMBL" id="VFQ91261.1"/>
    </source>
</evidence>
<gene>
    <name evidence="3" type="ORF">CCAM_LOCUS33037</name>
</gene>
<keyword evidence="4" id="KW-1185">Reference proteome</keyword>
<organism evidence="3 4">
    <name type="scientific">Cuscuta campestris</name>
    <dbReference type="NCBI Taxonomy" id="132261"/>
    <lineage>
        <taxon>Eukaryota</taxon>
        <taxon>Viridiplantae</taxon>
        <taxon>Streptophyta</taxon>
        <taxon>Embryophyta</taxon>
        <taxon>Tracheophyta</taxon>
        <taxon>Spermatophyta</taxon>
        <taxon>Magnoliopsida</taxon>
        <taxon>eudicotyledons</taxon>
        <taxon>Gunneridae</taxon>
        <taxon>Pentapetalae</taxon>
        <taxon>asterids</taxon>
        <taxon>lamiids</taxon>
        <taxon>Solanales</taxon>
        <taxon>Convolvulaceae</taxon>
        <taxon>Cuscuteae</taxon>
        <taxon>Cuscuta</taxon>
        <taxon>Cuscuta subgen. Grammica</taxon>
        <taxon>Cuscuta sect. Cleistogrammica</taxon>
    </lineage>
</organism>
<name>A0A484MQN8_9ASTE</name>
<evidence type="ECO:0000313" key="4">
    <source>
        <dbReference type="Proteomes" id="UP000595140"/>
    </source>
</evidence>
<dbReference type="Proteomes" id="UP000595140">
    <property type="component" value="Unassembled WGS sequence"/>
</dbReference>
<feature type="compositionally biased region" description="Polar residues" evidence="1">
    <location>
        <begin position="14"/>
        <end position="23"/>
    </location>
</feature>
<dbReference type="AlphaFoldDB" id="A0A484MQN8"/>
<dbReference type="EMBL" id="OOIL02004301">
    <property type="protein sequence ID" value="VFQ91261.1"/>
    <property type="molecule type" value="Genomic_DNA"/>
</dbReference>